<keyword evidence="1" id="KW-0732">Signal</keyword>
<reference evidence="2" key="1">
    <citation type="submission" date="2021-04" db="EMBL/GenBank/DDBJ databases">
        <authorList>
            <person name="Postec A."/>
        </authorList>
    </citation>
    <scope>NUCLEOTIDE SEQUENCE</scope>
    <source>
        <strain evidence="2">F1F22</strain>
    </source>
</reference>
<feature type="signal peptide" evidence="1">
    <location>
        <begin position="1"/>
        <end position="17"/>
    </location>
</feature>
<name>A0AAX3BF16_9SPIR</name>
<organism evidence="2 3">
    <name type="scientific">Thermospira aquatica</name>
    <dbReference type="NCBI Taxonomy" id="2828656"/>
    <lineage>
        <taxon>Bacteria</taxon>
        <taxon>Pseudomonadati</taxon>
        <taxon>Spirochaetota</taxon>
        <taxon>Spirochaetia</taxon>
        <taxon>Brevinematales</taxon>
        <taxon>Thermospiraceae</taxon>
        <taxon>Thermospira</taxon>
    </lineage>
</organism>
<evidence type="ECO:0008006" key="4">
    <source>
        <dbReference type="Google" id="ProtNLM"/>
    </source>
</evidence>
<gene>
    <name evidence="2" type="ORF">KDW03_03095</name>
</gene>
<accession>A0AAX3BF16</accession>
<dbReference type="Proteomes" id="UP001056539">
    <property type="component" value="Chromosome"/>
</dbReference>
<proteinExistence type="predicted"/>
<protein>
    <recommendedName>
        <fullName evidence="4">Outer membrane protein</fullName>
    </recommendedName>
</protein>
<dbReference type="KEGG" id="taqu:KDW03_03095"/>
<evidence type="ECO:0000313" key="3">
    <source>
        <dbReference type="Proteomes" id="UP001056539"/>
    </source>
</evidence>
<sequence>MKRVMVVLLSIAGLVFAQTGEVFTKIVAGGLDEANTGFKVNYDAFGLEYKFVEKSQVLGVDTYSPGYFNITGIKAGLVTIGFGITPKLGYDTYAVTKNSNGLVTALSDGGKTKFAYSLDLLPRIAVNIGTVNVTTSDQSEILFAESIVRTYQITNAGTNVTENADAALYKRELRTKIGANMKGLWNGEFGGYVNPYWKWEQAGAGSYSENFSLEINNWGDYTLPLGSSLDLYIKHWIQYNTSNNMVETRAAPGITNNTYYRDSTLKFGPEVRLQYKIAGGQVKLNAGIGLASQILSESYNGTNMLNNVATNIEVTNAQETWFTLYGVKRDDNRALLEFGGSTKFGDWEFGLNGRLSLTVALYTKVYNPVTKEVTEQVLNDIAPWSEPLFIPLVKTLYLKYSKGMFSVTFNLINPDQERGSYEDTAIGFGTDATKRWFYSVDFNYKF</sequence>
<dbReference type="AlphaFoldDB" id="A0AAX3BF16"/>
<evidence type="ECO:0000313" key="2">
    <source>
        <dbReference type="EMBL" id="URA10806.1"/>
    </source>
</evidence>
<keyword evidence="3" id="KW-1185">Reference proteome</keyword>
<dbReference type="EMBL" id="CP073355">
    <property type="protein sequence ID" value="URA10806.1"/>
    <property type="molecule type" value="Genomic_DNA"/>
</dbReference>
<reference evidence="2" key="2">
    <citation type="submission" date="2022-06" db="EMBL/GenBank/DDBJ databases">
        <title>Thermospira aquatica gen. nov., sp. nov.</title>
        <authorList>
            <person name="Ben Ali Gam Z."/>
            <person name="Labat M."/>
        </authorList>
    </citation>
    <scope>NUCLEOTIDE SEQUENCE</scope>
    <source>
        <strain evidence="2">F1F22</strain>
    </source>
</reference>
<dbReference type="RefSeq" id="WP_271435934.1">
    <property type="nucleotide sequence ID" value="NZ_CP073355.1"/>
</dbReference>
<feature type="chain" id="PRO_5043489135" description="Outer membrane protein" evidence="1">
    <location>
        <begin position="18"/>
        <end position="446"/>
    </location>
</feature>
<evidence type="ECO:0000256" key="1">
    <source>
        <dbReference type="SAM" id="SignalP"/>
    </source>
</evidence>